<dbReference type="PROSITE" id="PS51755">
    <property type="entry name" value="OMPR_PHOB"/>
    <property type="match status" value="1"/>
</dbReference>
<dbReference type="GO" id="GO:0000156">
    <property type="term" value="F:phosphorelay response regulator activity"/>
    <property type="evidence" value="ECO:0007669"/>
    <property type="project" value="TreeGrafter"/>
</dbReference>
<dbReference type="Gene3D" id="6.10.250.690">
    <property type="match status" value="1"/>
</dbReference>
<dbReference type="Gene3D" id="3.40.50.2300">
    <property type="match status" value="1"/>
</dbReference>
<dbReference type="SMART" id="SM00448">
    <property type="entry name" value="REC"/>
    <property type="match status" value="1"/>
</dbReference>
<evidence type="ECO:0000256" key="4">
    <source>
        <dbReference type="ARBA" id="ARBA00023012"/>
    </source>
</evidence>
<keyword evidence="4" id="KW-0902">Two-component regulatory system</keyword>
<feature type="domain" description="OmpR/PhoB-type" evidence="11">
    <location>
        <begin position="152"/>
        <end position="251"/>
    </location>
</feature>
<keyword evidence="5" id="KW-0805">Transcription regulation</keyword>
<keyword evidence="7" id="KW-0804">Transcription</keyword>
<dbReference type="RefSeq" id="WP_160772558.1">
    <property type="nucleotide sequence ID" value="NZ_WTYV01000005.1"/>
</dbReference>
<proteinExistence type="predicted"/>
<evidence type="ECO:0000256" key="7">
    <source>
        <dbReference type="ARBA" id="ARBA00023163"/>
    </source>
</evidence>
<dbReference type="InterPro" id="IPR001789">
    <property type="entry name" value="Sig_transdc_resp-reg_receiver"/>
</dbReference>
<reference evidence="12 13" key="1">
    <citation type="submission" date="2019-12" db="EMBL/GenBank/DDBJ databases">
        <title>Genomic-based taxomic classification of the family Erythrobacteraceae.</title>
        <authorList>
            <person name="Xu L."/>
        </authorList>
    </citation>
    <scope>NUCLEOTIDE SEQUENCE [LARGE SCALE GENOMIC DNA]</scope>
    <source>
        <strain evidence="12 13">M0322</strain>
    </source>
</reference>
<feature type="domain" description="Response regulatory" evidence="10">
    <location>
        <begin position="18"/>
        <end position="131"/>
    </location>
</feature>
<dbReference type="GO" id="GO:0032993">
    <property type="term" value="C:protein-DNA complex"/>
    <property type="evidence" value="ECO:0007669"/>
    <property type="project" value="TreeGrafter"/>
</dbReference>
<keyword evidence="2" id="KW-0963">Cytoplasm</keyword>
<keyword evidence="3 8" id="KW-0597">Phosphoprotein</keyword>
<evidence type="ECO:0000313" key="13">
    <source>
        <dbReference type="Proteomes" id="UP000466966"/>
    </source>
</evidence>
<evidence type="ECO:0000256" key="8">
    <source>
        <dbReference type="PROSITE-ProRule" id="PRU00169"/>
    </source>
</evidence>
<dbReference type="GO" id="GO:0000976">
    <property type="term" value="F:transcription cis-regulatory region binding"/>
    <property type="evidence" value="ECO:0007669"/>
    <property type="project" value="TreeGrafter"/>
</dbReference>
<dbReference type="EMBL" id="WTYV01000005">
    <property type="protein sequence ID" value="MXO72645.1"/>
    <property type="molecule type" value="Genomic_DNA"/>
</dbReference>
<dbReference type="Pfam" id="PF00486">
    <property type="entry name" value="Trans_reg_C"/>
    <property type="match status" value="1"/>
</dbReference>
<protein>
    <submittedName>
        <fullName evidence="12">Response regulator</fullName>
    </submittedName>
</protein>
<dbReference type="PROSITE" id="PS50110">
    <property type="entry name" value="RESPONSE_REGULATORY"/>
    <property type="match status" value="1"/>
</dbReference>
<dbReference type="GO" id="GO:0005829">
    <property type="term" value="C:cytosol"/>
    <property type="evidence" value="ECO:0007669"/>
    <property type="project" value="TreeGrafter"/>
</dbReference>
<dbReference type="Proteomes" id="UP000466966">
    <property type="component" value="Unassembled WGS sequence"/>
</dbReference>
<organism evidence="12 13">
    <name type="scientific">Alteraurantiacibacter buctensis</name>
    <dbReference type="NCBI Taxonomy" id="1503981"/>
    <lineage>
        <taxon>Bacteria</taxon>
        <taxon>Pseudomonadati</taxon>
        <taxon>Pseudomonadota</taxon>
        <taxon>Alphaproteobacteria</taxon>
        <taxon>Sphingomonadales</taxon>
        <taxon>Erythrobacteraceae</taxon>
        <taxon>Alteraurantiacibacter</taxon>
    </lineage>
</organism>
<feature type="modified residue" description="4-aspartylphosphate" evidence="8">
    <location>
        <position position="67"/>
    </location>
</feature>
<dbReference type="PANTHER" id="PTHR48111">
    <property type="entry name" value="REGULATOR OF RPOS"/>
    <property type="match status" value="1"/>
</dbReference>
<evidence type="ECO:0000256" key="1">
    <source>
        <dbReference type="ARBA" id="ARBA00004496"/>
    </source>
</evidence>
<keyword evidence="6 9" id="KW-0238">DNA-binding</keyword>
<sequence>MSSDLVLDSGPDFDAQRTIALVDDDRNILTTLSIALQSEGYATRVYSDGEAALAALRSNPPDLAVFDIKMPRMDGLELLRRLRETSSLPVIFLTSKDEEADEEVGLAMGADDYISKPFSQRLLLARIRAILRRAGPVQDSGGEAPEAATSDSMVIERGRLRMDPARHQVTWGGKPVSLTVTEFLILEALAARPGVIKSRNQLMDAAYPDDIFVDDRTVDSHIKRLRRKFRAVDNDFGAIETLYGAGYSFSDG</sequence>
<dbReference type="SUPFAM" id="SSF52172">
    <property type="entry name" value="CheY-like"/>
    <property type="match status" value="1"/>
</dbReference>
<dbReference type="OrthoDB" id="7407049at2"/>
<evidence type="ECO:0000256" key="6">
    <source>
        <dbReference type="ARBA" id="ARBA00023125"/>
    </source>
</evidence>
<evidence type="ECO:0000313" key="12">
    <source>
        <dbReference type="EMBL" id="MXO72645.1"/>
    </source>
</evidence>
<dbReference type="SMART" id="SM00862">
    <property type="entry name" value="Trans_reg_C"/>
    <property type="match status" value="1"/>
</dbReference>
<dbReference type="PANTHER" id="PTHR48111:SF21">
    <property type="entry name" value="DNA-BINDING DUAL MASTER TRANSCRIPTIONAL REGULATOR RPAA"/>
    <property type="match status" value="1"/>
</dbReference>
<evidence type="ECO:0000256" key="5">
    <source>
        <dbReference type="ARBA" id="ARBA00023015"/>
    </source>
</evidence>
<feature type="DNA-binding region" description="OmpR/PhoB-type" evidence="9">
    <location>
        <begin position="152"/>
        <end position="251"/>
    </location>
</feature>
<dbReference type="InterPro" id="IPR036388">
    <property type="entry name" value="WH-like_DNA-bd_sf"/>
</dbReference>
<dbReference type="Pfam" id="PF00072">
    <property type="entry name" value="Response_reg"/>
    <property type="match status" value="1"/>
</dbReference>
<dbReference type="InterPro" id="IPR039420">
    <property type="entry name" value="WalR-like"/>
</dbReference>
<evidence type="ECO:0000259" key="11">
    <source>
        <dbReference type="PROSITE" id="PS51755"/>
    </source>
</evidence>
<dbReference type="GO" id="GO:0045893">
    <property type="term" value="P:positive regulation of DNA-templated transcription"/>
    <property type="evidence" value="ECO:0007669"/>
    <property type="project" value="UniProtKB-ARBA"/>
</dbReference>
<comment type="subcellular location">
    <subcellularLocation>
        <location evidence="1">Cytoplasm</location>
    </subcellularLocation>
</comment>
<evidence type="ECO:0000256" key="9">
    <source>
        <dbReference type="PROSITE-ProRule" id="PRU01091"/>
    </source>
</evidence>
<comment type="caution">
    <text evidence="12">The sequence shown here is derived from an EMBL/GenBank/DDBJ whole genome shotgun (WGS) entry which is preliminary data.</text>
</comment>
<dbReference type="FunFam" id="1.10.10.10:FF:000117">
    <property type="entry name" value="Two-component system response regulator BaeR"/>
    <property type="match status" value="1"/>
</dbReference>
<name>A0A844YWD8_9SPHN</name>
<dbReference type="AlphaFoldDB" id="A0A844YWD8"/>
<evidence type="ECO:0000256" key="3">
    <source>
        <dbReference type="ARBA" id="ARBA00022553"/>
    </source>
</evidence>
<gene>
    <name evidence="12" type="ORF">GRI99_13515</name>
</gene>
<accession>A0A844YWD8</accession>
<evidence type="ECO:0000259" key="10">
    <source>
        <dbReference type="PROSITE" id="PS50110"/>
    </source>
</evidence>
<keyword evidence="13" id="KW-1185">Reference proteome</keyword>
<evidence type="ECO:0000256" key="2">
    <source>
        <dbReference type="ARBA" id="ARBA00022490"/>
    </source>
</evidence>
<dbReference type="CDD" id="cd00383">
    <property type="entry name" value="trans_reg_C"/>
    <property type="match status" value="1"/>
</dbReference>
<dbReference type="InterPro" id="IPR001867">
    <property type="entry name" value="OmpR/PhoB-type_DNA-bd"/>
</dbReference>
<dbReference type="Gene3D" id="1.10.10.10">
    <property type="entry name" value="Winged helix-like DNA-binding domain superfamily/Winged helix DNA-binding domain"/>
    <property type="match status" value="1"/>
</dbReference>
<dbReference type="InterPro" id="IPR011006">
    <property type="entry name" value="CheY-like_superfamily"/>
</dbReference>